<protein>
    <submittedName>
        <fullName evidence="1">23975_t:CDS:1</fullName>
    </submittedName>
</protein>
<proteinExistence type="predicted"/>
<evidence type="ECO:0000313" key="2">
    <source>
        <dbReference type="Proteomes" id="UP000789920"/>
    </source>
</evidence>
<evidence type="ECO:0000313" key="1">
    <source>
        <dbReference type="EMBL" id="CAG8795059.1"/>
    </source>
</evidence>
<accession>A0ACA9RK09</accession>
<sequence>SLVFFEDEDCEDFDFYYKDNVWEDEDLKEYDILYESEDWEDCNKDCDKDHEGKDDI</sequence>
<feature type="non-terminal residue" evidence="1">
    <location>
        <position position="1"/>
    </location>
</feature>
<name>A0ACA9RK09_9GLOM</name>
<comment type="caution">
    <text evidence="1">The sequence shown here is derived from an EMBL/GenBank/DDBJ whole genome shotgun (WGS) entry which is preliminary data.</text>
</comment>
<gene>
    <name evidence="1" type="ORF">RPERSI_LOCUS19887</name>
</gene>
<dbReference type="EMBL" id="CAJVQC010055166">
    <property type="protein sequence ID" value="CAG8795059.1"/>
    <property type="molecule type" value="Genomic_DNA"/>
</dbReference>
<keyword evidence="2" id="KW-1185">Reference proteome</keyword>
<dbReference type="Proteomes" id="UP000789920">
    <property type="component" value="Unassembled WGS sequence"/>
</dbReference>
<organism evidence="1 2">
    <name type="scientific">Racocetra persica</name>
    <dbReference type="NCBI Taxonomy" id="160502"/>
    <lineage>
        <taxon>Eukaryota</taxon>
        <taxon>Fungi</taxon>
        <taxon>Fungi incertae sedis</taxon>
        <taxon>Mucoromycota</taxon>
        <taxon>Glomeromycotina</taxon>
        <taxon>Glomeromycetes</taxon>
        <taxon>Diversisporales</taxon>
        <taxon>Gigasporaceae</taxon>
        <taxon>Racocetra</taxon>
    </lineage>
</organism>
<reference evidence="1" key="1">
    <citation type="submission" date="2021-06" db="EMBL/GenBank/DDBJ databases">
        <authorList>
            <person name="Kallberg Y."/>
            <person name="Tangrot J."/>
            <person name="Rosling A."/>
        </authorList>
    </citation>
    <scope>NUCLEOTIDE SEQUENCE</scope>
    <source>
        <strain evidence="1">MA461A</strain>
    </source>
</reference>